<dbReference type="OrthoDB" id="6564856at2"/>
<reference evidence="1 2" key="1">
    <citation type="submission" date="2019-05" db="EMBL/GenBank/DDBJ databases">
        <title>Complete genome sequence of Izhakiella calystegiae KSNA2, an endophyte isolated from beach morning glory (Calystegia soldanella).</title>
        <authorList>
            <person name="Jiang L."/>
            <person name="Jeong J.C."/>
            <person name="Kim C.Y."/>
            <person name="Kim D.H."/>
            <person name="Kim S.W."/>
            <person name="Lee j."/>
        </authorList>
    </citation>
    <scope>NUCLEOTIDE SEQUENCE [LARGE SCALE GENOMIC DNA]</scope>
    <source>
        <strain evidence="1 2">KSNA2</strain>
    </source>
</reference>
<name>A0A4P8YLC0_9ENTR</name>
<dbReference type="RefSeq" id="WP_138097751.1">
    <property type="nucleotide sequence ID" value="NZ_CP040428.1"/>
</dbReference>
<dbReference type="KEGG" id="izh:FEM41_19035"/>
<dbReference type="EMBL" id="CP040428">
    <property type="protein sequence ID" value="QCT21595.1"/>
    <property type="molecule type" value="Genomic_DNA"/>
</dbReference>
<dbReference type="AlphaFoldDB" id="A0A4P8YLC0"/>
<sequence length="75" mass="8157">MMLEDYPLIGVSEEDKTRRRVLAVAAALEIIKASVAAPNAYAGRDKLSKDIEYTRDKIGELADAIQAALEGPEQP</sequence>
<organism evidence="1 2">
    <name type="scientific">Jejubacter calystegiae</name>
    <dbReference type="NCBI Taxonomy" id="2579935"/>
    <lineage>
        <taxon>Bacteria</taxon>
        <taxon>Pseudomonadati</taxon>
        <taxon>Pseudomonadota</taxon>
        <taxon>Gammaproteobacteria</taxon>
        <taxon>Enterobacterales</taxon>
        <taxon>Enterobacteriaceae</taxon>
        <taxon>Jejubacter</taxon>
    </lineage>
</organism>
<proteinExistence type="predicted"/>
<keyword evidence="2" id="KW-1185">Reference proteome</keyword>
<gene>
    <name evidence="1" type="ORF">FEM41_19035</name>
</gene>
<accession>A0A4P8YLC0</accession>
<evidence type="ECO:0000313" key="1">
    <source>
        <dbReference type="EMBL" id="QCT21595.1"/>
    </source>
</evidence>
<protein>
    <submittedName>
        <fullName evidence="1">Uncharacterized protein</fullName>
    </submittedName>
</protein>
<evidence type="ECO:0000313" key="2">
    <source>
        <dbReference type="Proteomes" id="UP000302163"/>
    </source>
</evidence>
<dbReference type="Proteomes" id="UP000302163">
    <property type="component" value="Chromosome"/>
</dbReference>